<dbReference type="InterPro" id="IPR053046">
    <property type="entry name" value="ABC-5_transporter"/>
</dbReference>
<feature type="domain" description="DUF6449" evidence="2">
    <location>
        <begin position="433"/>
        <end position="552"/>
    </location>
</feature>
<dbReference type="EMBL" id="CAKKMG010000028">
    <property type="protein sequence ID" value="CAH0221019.1"/>
    <property type="molecule type" value="Genomic_DNA"/>
</dbReference>
<evidence type="ECO:0000259" key="2">
    <source>
        <dbReference type="Pfam" id="PF20047"/>
    </source>
</evidence>
<reference evidence="3" key="1">
    <citation type="submission" date="2021-11" db="EMBL/GenBank/DDBJ databases">
        <authorList>
            <person name="Bulgarelli D."/>
        </authorList>
    </citation>
    <scope>NUCLEOTIDE SEQUENCE</scope>
    <source>
        <strain evidence="3">Bi133</strain>
    </source>
</reference>
<dbReference type="Pfam" id="PF20047">
    <property type="entry name" value="DUF6449"/>
    <property type="match status" value="1"/>
</dbReference>
<dbReference type="AlphaFoldDB" id="A0A9W4KU71"/>
<evidence type="ECO:0000256" key="1">
    <source>
        <dbReference type="SAM" id="Phobius"/>
    </source>
</evidence>
<accession>A0A9W4KU71</accession>
<dbReference type="Proteomes" id="UP000789326">
    <property type="component" value="Unassembled WGS sequence"/>
</dbReference>
<feature type="transmembrane region" description="Helical" evidence="1">
    <location>
        <begin position="334"/>
        <end position="353"/>
    </location>
</feature>
<feature type="transmembrane region" description="Helical" evidence="1">
    <location>
        <begin position="70"/>
        <end position="90"/>
    </location>
</feature>
<keyword evidence="1" id="KW-1133">Transmembrane helix</keyword>
<feature type="transmembrane region" description="Helical" evidence="1">
    <location>
        <begin position="21"/>
        <end position="50"/>
    </location>
</feature>
<feature type="transmembrane region" description="Helical" evidence="1">
    <location>
        <begin position="183"/>
        <end position="207"/>
    </location>
</feature>
<keyword evidence="1" id="KW-0472">Membrane</keyword>
<dbReference type="PANTHER" id="PTHR39177:SF1">
    <property type="entry name" value="ABC TRANSPORTER PERMEASE YTRC-RELATED"/>
    <property type="match status" value="1"/>
</dbReference>
<proteinExistence type="predicted"/>
<feature type="transmembrane region" description="Helical" evidence="1">
    <location>
        <begin position="280"/>
        <end position="298"/>
    </location>
</feature>
<feature type="transmembrane region" description="Helical" evidence="1">
    <location>
        <begin position="242"/>
        <end position="260"/>
    </location>
</feature>
<sequence>MKWGISVMSSRITWFNRELIIYIFRSTGWIGFLYLVGLIFSLPLEMLAIILNENNEYVEFNNLFSCQQMIQFVLVIVIPVLLAIFLFRFLQMKQASDFIHSLPITRRSIYVHMIGTGIGFMGLPILLTGSILILFHSAIDIERLYTMTDIWSWMGITFILEALIFSVAVLIGMVTGLSAFQGLLTYIFLALPVGLFVLFAANVKFLIAGFSADYYLSANLNGISPLLAATEMEKMTFFSVNTLIYSILTFLFLISSLFLYERRKLEHVSQAFVYPKIKPLFKFVLTICMMLFTGLYFSETTGKPGWIFFGYAVGSLLGYYLGEIVLQKTWRIRVNLKGYVTFIVVIIVLALFIKIDPIQYKAKIPDEKMISQIYIGDSPFFFEDDDASNKPSNYLNEKENIEAIRLLHQEIIDKGKKVSIGELNDGQSVFLMYELKNGKRLAREYHLQNYDSYMPLLAKIYESNEYKKMVNELLNVSTEDISKIKITASGQVDKSIMITDGQQLEAAVQALSEDLNNQSFAQMTSSFGDYATIEILLNNNKTMYLNWDSSYTQFSKWMENTGQSEKARLMADDISYILVAKIDSKIYHSSSESELAQQIEQQPNRMKIKTASEIETAIDHAQIDWSGDYSAAFYYKESRDVDIKSFSGEHVPGFIMDHFNER</sequence>
<dbReference type="PANTHER" id="PTHR39177">
    <property type="entry name" value="ABC TRANSPORTER PERMEASE YTRC-RELATED"/>
    <property type="match status" value="1"/>
</dbReference>
<comment type="caution">
    <text evidence="3">The sequence shown here is derived from an EMBL/GenBank/DDBJ whole genome shotgun (WGS) entry which is preliminary data.</text>
</comment>
<organism evidence="3 4">
    <name type="scientific">Peribacillus simplex</name>
    <dbReference type="NCBI Taxonomy" id="1478"/>
    <lineage>
        <taxon>Bacteria</taxon>
        <taxon>Bacillati</taxon>
        <taxon>Bacillota</taxon>
        <taxon>Bacilli</taxon>
        <taxon>Bacillales</taxon>
        <taxon>Bacillaceae</taxon>
        <taxon>Peribacillus</taxon>
    </lineage>
</organism>
<feature type="transmembrane region" description="Helical" evidence="1">
    <location>
        <begin position="304"/>
        <end position="322"/>
    </location>
</feature>
<feature type="transmembrane region" description="Helical" evidence="1">
    <location>
        <begin position="150"/>
        <end position="171"/>
    </location>
</feature>
<dbReference type="InterPro" id="IPR045611">
    <property type="entry name" value="DUF6449"/>
</dbReference>
<protein>
    <recommendedName>
        <fullName evidence="2">DUF6449 domain-containing protein</fullName>
    </recommendedName>
</protein>
<gene>
    <name evidence="3" type="ORF">SRABI133_02397</name>
</gene>
<name>A0A9W4KU71_9BACI</name>
<evidence type="ECO:0000313" key="4">
    <source>
        <dbReference type="Proteomes" id="UP000789326"/>
    </source>
</evidence>
<evidence type="ECO:0000313" key="3">
    <source>
        <dbReference type="EMBL" id="CAH0221019.1"/>
    </source>
</evidence>
<feature type="transmembrane region" description="Helical" evidence="1">
    <location>
        <begin position="110"/>
        <end position="138"/>
    </location>
</feature>
<keyword evidence="1" id="KW-0812">Transmembrane</keyword>